<dbReference type="Proteomes" id="UP000024635">
    <property type="component" value="Unassembled WGS sequence"/>
</dbReference>
<evidence type="ECO:0008006" key="5">
    <source>
        <dbReference type="Google" id="ProtNLM"/>
    </source>
</evidence>
<proteinExistence type="predicted"/>
<organism evidence="3 4">
    <name type="scientific">Ancylostoma ceylanicum</name>
    <dbReference type="NCBI Taxonomy" id="53326"/>
    <lineage>
        <taxon>Eukaryota</taxon>
        <taxon>Metazoa</taxon>
        <taxon>Ecdysozoa</taxon>
        <taxon>Nematoda</taxon>
        <taxon>Chromadorea</taxon>
        <taxon>Rhabditida</taxon>
        <taxon>Rhabditina</taxon>
        <taxon>Rhabditomorpha</taxon>
        <taxon>Strongyloidea</taxon>
        <taxon>Ancylostomatidae</taxon>
        <taxon>Ancylostomatinae</taxon>
        <taxon>Ancylostoma</taxon>
    </lineage>
</organism>
<evidence type="ECO:0000256" key="1">
    <source>
        <dbReference type="SAM" id="MobiDB-lite"/>
    </source>
</evidence>
<evidence type="ECO:0000313" key="3">
    <source>
        <dbReference type="EMBL" id="EYC18768.1"/>
    </source>
</evidence>
<keyword evidence="2" id="KW-0732">Signal</keyword>
<feature type="compositionally biased region" description="Basic and acidic residues" evidence="1">
    <location>
        <begin position="32"/>
        <end position="46"/>
    </location>
</feature>
<dbReference type="EMBL" id="JARK01001362">
    <property type="protein sequence ID" value="EYC18768.1"/>
    <property type="molecule type" value="Genomic_DNA"/>
</dbReference>
<evidence type="ECO:0000256" key="2">
    <source>
        <dbReference type="SAM" id="SignalP"/>
    </source>
</evidence>
<sequence length="110" mass="11570">MKTALIMSCFFFIASGFANADEADPEIAAEPVENKSEDRDQEREVIGSDVALMDPDSSEDAPDPVNSDGEVIIRAKRYCGYGGCCGCNCNCATMAPVTYGPCGCCGCGYG</sequence>
<keyword evidence="4" id="KW-1185">Reference proteome</keyword>
<feature type="region of interest" description="Disordered" evidence="1">
    <location>
        <begin position="30"/>
        <end position="67"/>
    </location>
</feature>
<protein>
    <recommendedName>
        <fullName evidence="5">Secreted protein</fullName>
    </recommendedName>
</protein>
<gene>
    <name evidence="3" type="primary">Acey_s0026.g1356</name>
    <name evidence="3" type="ORF">Y032_0026g1356</name>
</gene>
<name>A0A016UWB7_9BILA</name>
<reference evidence="4" key="1">
    <citation type="journal article" date="2015" name="Nat. Genet.">
        <title>The genome and transcriptome of the zoonotic hookworm Ancylostoma ceylanicum identify infection-specific gene families.</title>
        <authorList>
            <person name="Schwarz E.M."/>
            <person name="Hu Y."/>
            <person name="Antoshechkin I."/>
            <person name="Miller M.M."/>
            <person name="Sternberg P.W."/>
            <person name="Aroian R.V."/>
        </authorList>
    </citation>
    <scope>NUCLEOTIDE SEQUENCE</scope>
    <source>
        <strain evidence="4">HY135</strain>
    </source>
</reference>
<dbReference type="AlphaFoldDB" id="A0A016UWB7"/>
<feature type="chain" id="PRO_5001492794" description="Secreted protein" evidence="2">
    <location>
        <begin position="21"/>
        <end position="110"/>
    </location>
</feature>
<comment type="caution">
    <text evidence="3">The sequence shown here is derived from an EMBL/GenBank/DDBJ whole genome shotgun (WGS) entry which is preliminary data.</text>
</comment>
<accession>A0A016UWB7</accession>
<dbReference type="OrthoDB" id="5871706at2759"/>
<evidence type="ECO:0000313" key="4">
    <source>
        <dbReference type="Proteomes" id="UP000024635"/>
    </source>
</evidence>
<feature type="signal peptide" evidence="2">
    <location>
        <begin position="1"/>
        <end position="20"/>
    </location>
</feature>